<dbReference type="Gene3D" id="2.60.120.590">
    <property type="entry name" value="Alpha-ketoglutarate-dependent dioxygenase AlkB-like"/>
    <property type="match status" value="1"/>
</dbReference>
<evidence type="ECO:0000259" key="9">
    <source>
        <dbReference type="PROSITE" id="PS51471"/>
    </source>
</evidence>
<dbReference type="GO" id="GO:0046872">
    <property type="term" value="F:metal ion binding"/>
    <property type="evidence" value="ECO:0007669"/>
    <property type="project" value="UniProtKB-KW"/>
</dbReference>
<dbReference type="GO" id="GO:0006307">
    <property type="term" value="P:DNA alkylation repair"/>
    <property type="evidence" value="ECO:0007669"/>
    <property type="project" value="InterPro"/>
</dbReference>
<dbReference type="GO" id="GO:0016705">
    <property type="term" value="F:oxidoreductase activity, acting on paired donors, with incorporation or reduction of molecular oxygen"/>
    <property type="evidence" value="ECO:0007669"/>
    <property type="project" value="UniProtKB-ARBA"/>
</dbReference>
<comment type="cofactor">
    <cofactor evidence="1">
        <name>Fe(2+)</name>
        <dbReference type="ChEBI" id="CHEBI:29033"/>
    </cofactor>
</comment>
<keyword evidence="3" id="KW-0227">DNA damage</keyword>
<dbReference type="SUPFAM" id="SSF51197">
    <property type="entry name" value="Clavaminate synthase-like"/>
    <property type="match status" value="1"/>
</dbReference>
<dbReference type="RefSeq" id="WP_115857345.1">
    <property type="nucleotide sequence ID" value="NZ_QTSU01000001.1"/>
</dbReference>
<dbReference type="Proteomes" id="UP000264492">
    <property type="component" value="Unassembled WGS sequence"/>
</dbReference>
<accession>A0A371K204</accession>
<dbReference type="InterPro" id="IPR032854">
    <property type="entry name" value="ALKBH3"/>
</dbReference>
<evidence type="ECO:0000256" key="8">
    <source>
        <dbReference type="ARBA" id="ARBA00023204"/>
    </source>
</evidence>
<keyword evidence="4" id="KW-0460">Magnesium</keyword>
<dbReference type="InterPro" id="IPR037151">
    <property type="entry name" value="AlkB-like_sf"/>
</dbReference>
<keyword evidence="7" id="KW-0408">Iron</keyword>
<keyword evidence="11" id="KW-1185">Reference proteome</keyword>
<dbReference type="EMBL" id="QTSU01000001">
    <property type="protein sequence ID" value="RDZ27902.1"/>
    <property type="molecule type" value="Genomic_DNA"/>
</dbReference>
<dbReference type="PANTHER" id="PTHR31212">
    <property type="entry name" value="ALPHA-KETOGLUTARATE-DEPENDENT DIOXYGENASE ALKB HOMOLOG 3"/>
    <property type="match status" value="1"/>
</dbReference>
<dbReference type="GO" id="GO:0140097">
    <property type="term" value="F:catalytic activity, acting on DNA"/>
    <property type="evidence" value="ECO:0007669"/>
    <property type="project" value="UniProtKB-ARBA"/>
</dbReference>
<evidence type="ECO:0000313" key="11">
    <source>
        <dbReference type="Proteomes" id="UP000264492"/>
    </source>
</evidence>
<name>A0A371K204_9GAMM</name>
<dbReference type="GO" id="GO:0032451">
    <property type="term" value="F:demethylase activity"/>
    <property type="evidence" value="ECO:0007669"/>
    <property type="project" value="UniProtKB-ARBA"/>
</dbReference>
<evidence type="ECO:0000256" key="6">
    <source>
        <dbReference type="ARBA" id="ARBA00023002"/>
    </source>
</evidence>
<dbReference type="InterPro" id="IPR027450">
    <property type="entry name" value="AlkB-like"/>
</dbReference>
<evidence type="ECO:0000256" key="7">
    <source>
        <dbReference type="ARBA" id="ARBA00023004"/>
    </source>
</evidence>
<dbReference type="FunFam" id="2.60.120.590:FF:000004">
    <property type="entry name" value="DNA oxidative demethylase ALKBH2"/>
    <property type="match status" value="1"/>
</dbReference>
<gene>
    <name evidence="10" type="ORF">DX914_01695</name>
</gene>
<dbReference type="AlphaFoldDB" id="A0A371K204"/>
<dbReference type="PANTHER" id="PTHR31212:SF4">
    <property type="entry name" value="ALPHA-KETOGLUTARATE-DEPENDENT DIOXYGENASE ALKB HOMOLOG 3"/>
    <property type="match status" value="1"/>
</dbReference>
<dbReference type="GO" id="GO:0016787">
    <property type="term" value="F:hydrolase activity"/>
    <property type="evidence" value="ECO:0007669"/>
    <property type="project" value="UniProtKB-ARBA"/>
</dbReference>
<dbReference type="InterPro" id="IPR005123">
    <property type="entry name" value="Oxoglu/Fe-dep_dioxygenase_dom"/>
</dbReference>
<dbReference type="Pfam" id="PF13532">
    <property type="entry name" value="2OG-FeII_Oxy_2"/>
    <property type="match status" value="1"/>
</dbReference>
<sequence>MTDLFAPADRFEPLALDRADVSLLRRFDLGLPDTELLAELVADTPWRAERIVVFGREVAQPRLSCWYGDADAHYAYSGLQLAPLAWTARLADLRRRVEAATGEAYNSVLLNYYRDHRDGMGYHSDDEPELGPAPAIASLSLGERRVFSMKPKGATGPAPVKIPLDSGSLLLMRGPTQRHWLHGLAKLARPCGPRLNLTFRRILRPSARNRAPA</sequence>
<evidence type="ECO:0000256" key="1">
    <source>
        <dbReference type="ARBA" id="ARBA00001954"/>
    </source>
</evidence>
<dbReference type="PROSITE" id="PS51471">
    <property type="entry name" value="FE2OG_OXY"/>
    <property type="match status" value="1"/>
</dbReference>
<evidence type="ECO:0000256" key="3">
    <source>
        <dbReference type="ARBA" id="ARBA00022763"/>
    </source>
</evidence>
<evidence type="ECO:0000256" key="5">
    <source>
        <dbReference type="ARBA" id="ARBA00022964"/>
    </source>
</evidence>
<dbReference type="GO" id="GO:0051213">
    <property type="term" value="F:dioxygenase activity"/>
    <property type="evidence" value="ECO:0007669"/>
    <property type="project" value="UniProtKB-KW"/>
</dbReference>
<organism evidence="10 11">
    <name type="scientific">Lysobacter silvisoli</name>
    <dbReference type="NCBI Taxonomy" id="2293254"/>
    <lineage>
        <taxon>Bacteria</taxon>
        <taxon>Pseudomonadati</taxon>
        <taxon>Pseudomonadota</taxon>
        <taxon>Gammaproteobacteria</taxon>
        <taxon>Lysobacterales</taxon>
        <taxon>Lysobacteraceae</taxon>
        <taxon>Lysobacter</taxon>
    </lineage>
</organism>
<keyword evidence="6" id="KW-0560">Oxidoreductase</keyword>
<evidence type="ECO:0000313" key="10">
    <source>
        <dbReference type="EMBL" id="RDZ27902.1"/>
    </source>
</evidence>
<proteinExistence type="predicted"/>
<reference evidence="10 11" key="1">
    <citation type="submission" date="2018-08" db="EMBL/GenBank/DDBJ databases">
        <title>Lysobacter sp. zong2l5, whole genome shotgun sequence.</title>
        <authorList>
            <person name="Zhang X."/>
            <person name="Feng G."/>
            <person name="Zhu H."/>
        </authorList>
    </citation>
    <scope>NUCLEOTIDE SEQUENCE [LARGE SCALE GENOMIC DNA]</scope>
    <source>
        <strain evidence="11">zong2l5</strain>
    </source>
</reference>
<feature type="domain" description="Fe2OG dioxygenase" evidence="9">
    <location>
        <begin position="104"/>
        <end position="203"/>
    </location>
</feature>
<dbReference type="OrthoDB" id="190276at2"/>
<protein>
    <submittedName>
        <fullName evidence="10">Alpha-ketoglutarate-dependent dioxygenase AlkB</fullName>
    </submittedName>
</protein>
<keyword evidence="2" id="KW-0479">Metal-binding</keyword>
<keyword evidence="5 10" id="KW-0223">Dioxygenase</keyword>
<evidence type="ECO:0000256" key="2">
    <source>
        <dbReference type="ARBA" id="ARBA00022723"/>
    </source>
</evidence>
<evidence type="ECO:0000256" key="4">
    <source>
        <dbReference type="ARBA" id="ARBA00022842"/>
    </source>
</evidence>
<keyword evidence="8" id="KW-0234">DNA repair</keyword>
<comment type="caution">
    <text evidence="10">The sequence shown here is derived from an EMBL/GenBank/DDBJ whole genome shotgun (WGS) entry which is preliminary data.</text>
</comment>